<dbReference type="RefSeq" id="WP_243479861.1">
    <property type="nucleotide sequence ID" value="NZ_CP063982.1"/>
</dbReference>
<keyword evidence="1" id="KW-0479">Metal-binding</keyword>
<dbReference type="Gene3D" id="3.30.70.100">
    <property type="match status" value="1"/>
</dbReference>
<dbReference type="Pfam" id="PF00403">
    <property type="entry name" value="HMA"/>
    <property type="match status" value="1"/>
</dbReference>
<evidence type="ECO:0000259" key="2">
    <source>
        <dbReference type="PROSITE" id="PS50846"/>
    </source>
</evidence>
<evidence type="ECO:0000256" key="1">
    <source>
        <dbReference type="ARBA" id="ARBA00022723"/>
    </source>
</evidence>
<keyword evidence="4" id="KW-1185">Reference proteome</keyword>
<dbReference type="InterPro" id="IPR017969">
    <property type="entry name" value="Heavy-metal-associated_CS"/>
</dbReference>
<dbReference type="SUPFAM" id="SSF55008">
    <property type="entry name" value="HMA, heavy metal-associated domain"/>
    <property type="match status" value="1"/>
</dbReference>
<accession>A0ABY4AM55</accession>
<feature type="domain" description="HMA" evidence="2">
    <location>
        <begin position="1"/>
        <end position="64"/>
    </location>
</feature>
<name>A0ABY4AM55_9BURK</name>
<dbReference type="InterPro" id="IPR036163">
    <property type="entry name" value="HMA_dom_sf"/>
</dbReference>
<reference evidence="3 4" key="1">
    <citation type="submission" date="2020-11" db="EMBL/GenBank/DDBJ databases">
        <title>Algicoccus daihaiensis sp.nov., isolated from Daihai Lake in Inner Mongolia.</title>
        <authorList>
            <person name="Kai J."/>
        </authorList>
    </citation>
    <scope>NUCLEOTIDE SEQUENCE [LARGE SCALE GENOMIC DNA]</scope>
    <source>
        <strain evidence="4">f23</strain>
    </source>
</reference>
<dbReference type="InterPro" id="IPR006121">
    <property type="entry name" value="HMA_dom"/>
</dbReference>
<proteinExistence type="predicted"/>
<sequence length="70" mass="7612">MKLHVPDMTCNHCVSSITKAIKELSSDAHVVADLHDHIVEVADMIEVMPDKVIAALDEIGFEATLIEAEA</sequence>
<dbReference type="EMBL" id="CP063982">
    <property type="protein sequence ID" value="UOD51396.1"/>
    <property type="molecule type" value="Genomic_DNA"/>
</dbReference>
<evidence type="ECO:0000313" key="4">
    <source>
        <dbReference type="Proteomes" id="UP000831607"/>
    </source>
</evidence>
<organism evidence="3 4">
    <name type="scientific">Orrella daihaiensis</name>
    <dbReference type="NCBI Taxonomy" id="2782176"/>
    <lineage>
        <taxon>Bacteria</taxon>
        <taxon>Pseudomonadati</taxon>
        <taxon>Pseudomonadota</taxon>
        <taxon>Betaproteobacteria</taxon>
        <taxon>Burkholderiales</taxon>
        <taxon>Alcaligenaceae</taxon>
        <taxon>Orrella</taxon>
    </lineage>
</organism>
<gene>
    <name evidence="3" type="ORF">DHf2319_06085</name>
</gene>
<protein>
    <submittedName>
        <fullName evidence="3">Heavy-metal-associated domain-containing protein</fullName>
    </submittedName>
</protein>
<dbReference type="PROSITE" id="PS01047">
    <property type="entry name" value="HMA_1"/>
    <property type="match status" value="1"/>
</dbReference>
<dbReference type="PROSITE" id="PS50846">
    <property type="entry name" value="HMA_2"/>
    <property type="match status" value="1"/>
</dbReference>
<evidence type="ECO:0000313" key="3">
    <source>
        <dbReference type="EMBL" id="UOD51396.1"/>
    </source>
</evidence>
<dbReference type="CDD" id="cd00371">
    <property type="entry name" value="HMA"/>
    <property type="match status" value="1"/>
</dbReference>
<dbReference type="Proteomes" id="UP000831607">
    <property type="component" value="Chromosome"/>
</dbReference>